<comment type="similarity">
    <text evidence="1">Belongs to the stealth family.</text>
</comment>
<evidence type="ECO:0000256" key="2">
    <source>
        <dbReference type="ARBA" id="ARBA00022679"/>
    </source>
</evidence>
<evidence type="ECO:0000259" key="5">
    <source>
        <dbReference type="Pfam" id="PF17101"/>
    </source>
</evidence>
<dbReference type="Pfam" id="PF17101">
    <property type="entry name" value="Stealth_CR1"/>
    <property type="match status" value="1"/>
</dbReference>
<dbReference type="InterPro" id="IPR031356">
    <property type="entry name" value="Stealth_CR4"/>
</dbReference>
<feature type="domain" description="Stealth protein CR2 conserved region 2" evidence="4">
    <location>
        <begin position="208"/>
        <end position="280"/>
    </location>
</feature>
<dbReference type="AlphaFoldDB" id="A0A9P6JCV4"/>
<dbReference type="InterPro" id="IPR031357">
    <property type="entry name" value="Stealth_CR3"/>
</dbReference>
<feature type="transmembrane region" description="Helical" evidence="3">
    <location>
        <begin position="25"/>
        <end position="43"/>
    </location>
</feature>
<keyword evidence="3" id="KW-1133">Transmembrane helix</keyword>
<dbReference type="GO" id="GO:0005794">
    <property type="term" value="C:Golgi apparatus"/>
    <property type="evidence" value="ECO:0007669"/>
    <property type="project" value="TreeGrafter"/>
</dbReference>
<dbReference type="PANTHER" id="PTHR24045">
    <property type="match status" value="1"/>
</dbReference>
<keyword evidence="8" id="KW-0328">Glycosyltransferase</keyword>
<dbReference type="PANTHER" id="PTHR24045:SF0">
    <property type="entry name" value="N-ACETYLGLUCOSAMINE-1-PHOSPHOTRANSFERASE SUBUNITS ALPHA_BETA"/>
    <property type="match status" value="1"/>
</dbReference>
<evidence type="ECO:0000313" key="8">
    <source>
        <dbReference type="EMBL" id="KAF9967327.1"/>
    </source>
</evidence>
<keyword evidence="3" id="KW-0812">Transmembrane</keyword>
<protein>
    <submittedName>
        <fullName evidence="8">Xanthine phosphoribosyltransferase 1</fullName>
    </submittedName>
</protein>
<dbReference type="InterPro" id="IPR031358">
    <property type="entry name" value="Stealth_CR1"/>
</dbReference>
<dbReference type="Pfam" id="PF11380">
    <property type="entry name" value="Stealth_CR2"/>
    <property type="match status" value="1"/>
</dbReference>
<gene>
    <name evidence="8" type="primary">XPT1_3</name>
    <name evidence="8" type="ORF">BGZ70_009952</name>
</gene>
<dbReference type="OrthoDB" id="263283at2759"/>
<dbReference type="InterPro" id="IPR047141">
    <property type="entry name" value="Stealth"/>
</dbReference>
<evidence type="ECO:0000259" key="6">
    <source>
        <dbReference type="Pfam" id="PF17102"/>
    </source>
</evidence>
<evidence type="ECO:0000256" key="1">
    <source>
        <dbReference type="ARBA" id="ARBA00007583"/>
    </source>
</evidence>
<evidence type="ECO:0000313" key="9">
    <source>
        <dbReference type="Proteomes" id="UP000738359"/>
    </source>
</evidence>
<feature type="domain" description="Stealth protein CR3 conserved region 3" evidence="6">
    <location>
        <begin position="335"/>
        <end position="386"/>
    </location>
</feature>
<dbReference type="GO" id="GO:0046835">
    <property type="term" value="P:carbohydrate phosphorylation"/>
    <property type="evidence" value="ECO:0007669"/>
    <property type="project" value="TreeGrafter"/>
</dbReference>
<reference evidence="8" key="1">
    <citation type="journal article" date="2020" name="Fungal Divers.">
        <title>Resolving the Mortierellaceae phylogeny through synthesis of multi-gene phylogenetics and phylogenomics.</title>
        <authorList>
            <person name="Vandepol N."/>
            <person name="Liber J."/>
            <person name="Desiro A."/>
            <person name="Na H."/>
            <person name="Kennedy M."/>
            <person name="Barry K."/>
            <person name="Grigoriev I.V."/>
            <person name="Miller A.N."/>
            <person name="O'Donnell K."/>
            <person name="Stajich J.E."/>
            <person name="Bonito G."/>
        </authorList>
    </citation>
    <scope>NUCLEOTIDE SEQUENCE</scope>
    <source>
        <strain evidence="8">CK1249</strain>
    </source>
</reference>
<proteinExistence type="inferred from homology"/>
<accession>A0A9P6JCV4</accession>
<evidence type="ECO:0000259" key="4">
    <source>
        <dbReference type="Pfam" id="PF11380"/>
    </source>
</evidence>
<evidence type="ECO:0000259" key="7">
    <source>
        <dbReference type="Pfam" id="PF17103"/>
    </source>
</evidence>
<keyword evidence="2" id="KW-0808">Transferase</keyword>
<feature type="domain" description="Stealth protein CR4 conserved region 4" evidence="7">
    <location>
        <begin position="614"/>
        <end position="661"/>
    </location>
</feature>
<name>A0A9P6JCV4_MORAP</name>
<organism evidence="8 9">
    <name type="scientific">Mortierella alpina</name>
    <name type="common">Oleaginous fungus</name>
    <name type="synonym">Mortierella renispora</name>
    <dbReference type="NCBI Taxonomy" id="64518"/>
    <lineage>
        <taxon>Eukaryota</taxon>
        <taxon>Fungi</taxon>
        <taxon>Fungi incertae sedis</taxon>
        <taxon>Mucoromycota</taxon>
        <taxon>Mortierellomycotina</taxon>
        <taxon>Mortierellomycetes</taxon>
        <taxon>Mortierellales</taxon>
        <taxon>Mortierellaceae</taxon>
        <taxon>Mortierella</taxon>
    </lineage>
</organism>
<dbReference type="GO" id="GO:0016757">
    <property type="term" value="F:glycosyltransferase activity"/>
    <property type="evidence" value="ECO:0007669"/>
    <property type="project" value="UniProtKB-KW"/>
</dbReference>
<dbReference type="Pfam" id="PF17102">
    <property type="entry name" value="Stealth_CR3"/>
    <property type="match status" value="1"/>
</dbReference>
<dbReference type="Pfam" id="PF17103">
    <property type="entry name" value="Stealth_CR4"/>
    <property type="match status" value="1"/>
</dbReference>
<comment type="caution">
    <text evidence="8">The sequence shown here is derived from an EMBL/GenBank/DDBJ whole genome shotgun (WGS) entry which is preliminary data.</text>
</comment>
<keyword evidence="9" id="KW-1185">Reference proteome</keyword>
<dbReference type="Proteomes" id="UP000738359">
    <property type="component" value="Unassembled WGS sequence"/>
</dbReference>
<dbReference type="InterPro" id="IPR021520">
    <property type="entry name" value="Stealth_CR2"/>
</dbReference>
<keyword evidence="3" id="KW-0472">Membrane</keyword>
<dbReference type="EMBL" id="JAAAHY010000085">
    <property type="protein sequence ID" value="KAF9967327.1"/>
    <property type="molecule type" value="Genomic_DNA"/>
</dbReference>
<feature type="domain" description="Stealth protein CR1 conserved region 1" evidence="5">
    <location>
        <begin position="104"/>
        <end position="126"/>
    </location>
</feature>
<evidence type="ECO:0000256" key="3">
    <source>
        <dbReference type="SAM" id="Phobius"/>
    </source>
</evidence>
<sequence>MAAIIAAAPSRRRYTYRGYRRHPRSILFCIVMITIIVKLGFFIHSHLSIISPPEDLTPAKPVERLDIPMLFKFGEPLSSWKTAWIVHQELDSEVIHELKQACTFDLVYTWVNGSDPDLEAMRQRYKILSPAFATMAMSSGKGAKRRRKGEDPTLNRFRDMDELRYSLRSVAQYAEAGLFKTIRILTTDVEEQQEEDQERPTGERTLHQQTPQWLDLDKAKGMVKLVRHSEMYEDLAVLPSFNSLSIESQMHRIPGLADIFVYLNDDVFFGNPINSASLWTPLYGFVFHLDTLTTVGPAPAGPVEDLSAVGEWHSLTYTNSILSKQFGARHRVYLAHIPHVLSVSLMNEIQALWPQEFTKTSQHRFRGEGQAREIQVSFLLAHYVMERLRETQLKSYWTYRLDRNQDGRLDWEERHHLLEMVETYHSAMVKRRREADPRSVENVTTGFLKGYDDRLYRAGISINATTYALSGQDEYPFMLASGNLKKPSRVQNKRPYYVKRGERQCVFEVEFCLGAAFRNQTVAWVDASTGAGSIFERMAFTEFHCSDCLLHILRHAGEAAGTSAIMPLDRASKAFGEVAADLYKYNYVVGQTDFAFLQLKNARQAEGALNGLMRRKEAVSFFCINDDVPDNALTVKKVRSVFSEFLKRRFPVSSPWEKPGSAEEIAW</sequence>
<dbReference type="GO" id="GO:0003976">
    <property type="term" value="F:UDP-N-acetylglucosamine-lysosomal-enzyme N-acetylglucosaminephosphotransferase activity"/>
    <property type="evidence" value="ECO:0007669"/>
    <property type="project" value="TreeGrafter"/>
</dbReference>